<evidence type="ECO:0000313" key="1">
    <source>
        <dbReference type="EMBL" id="KKW24805.1"/>
    </source>
</evidence>
<dbReference type="EMBL" id="LCQW01000003">
    <property type="protein sequence ID" value="KKW24805.1"/>
    <property type="molecule type" value="Genomic_DNA"/>
</dbReference>
<proteinExistence type="predicted"/>
<name>A0A0G1X1Q4_9BACT</name>
<protein>
    <submittedName>
        <fullName evidence="1">Uncharacterized protein</fullName>
    </submittedName>
</protein>
<gene>
    <name evidence="1" type="ORF">UY67_C0003G0033</name>
</gene>
<accession>A0A0G1X1Q4</accession>
<reference evidence="1 2" key="1">
    <citation type="journal article" date="2015" name="Nature">
        <title>rRNA introns, odd ribosomes, and small enigmatic genomes across a large radiation of phyla.</title>
        <authorList>
            <person name="Brown C.T."/>
            <person name="Hug L.A."/>
            <person name="Thomas B.C."/>
            <person name="Sharon I."/>
            <person name="Castelle C.J."/>
            <person name="Singh A."/>
            <person name="Wilkins M.J."/>
            <person name="Williams K.H."/>
            <person name="Banfield J.F."/>
        </authorList>
    </citation>
    <scope>NUCLEOTIDE SEQUENCE [LARGE SCALE GENOMIC DNA]</scope>
</reference>
<organism evidence="1 2">
    <name type="scientific">Candidatus Kaiserbacteria bacterium GW2011_GWA2_52_12</name>
    <dbReference type="NCBI Taxonomy" id="1618671"/>
    <lineage>
        <taxon>Bacteria</taxon>
        <taxon>Candidatus Kaiseribacteriota</taxon>
    </lineage>
</organism>
<sequence>MKLLKKSTCIVVIVARTLTVRSVRLAFSLLDASPLELFRQFLMSIRTATFLIVLGALPLVAFAESAPYQYSQQGIMSCQGGGSAQSIGSQSATAGIYVPVADATVELNTGILVYKECILRQIVKKMGESATASFTGQMVQAVNTGRGGQPQFIVNRPMERLLVRDKGKIGGIQAAQSAVNPALRNNVVNVDARSYLASTQKPNSILTCPFQGDLDAFTRMQPNSFSFERLADAGHPTCYALGLSYRFSERTGAVAAQEVQDQADEWAAGNDYYARKDAQGNVVTPAIVVQQSFQEVIGTGFRQLENANDVGQIVGALFAGIMNQVTSNSQGLSGLNQSFNGQPSYLDQVISQSRNGLIGAVVNAALQILNAARNVEMAYLQAINTILQTLAGTSAQLKDTENQCWNLIIPRVMTYASSTGATIVVATSTQFSQPIITAQITPLQAPTLANASTSRAALARIDGLIAAVTNSTDPAAQQAALAALDVLVATGGIHTAQDLTVVRTQQQSVTDAMTALVQNTITTWSENTDPNIGWCNIGNDAAIQMWAQRWTH</sequence>
<dbReference type="AlphaFoldDB" id="A0A0G1X1Q4"/>
<dbReference type="STRING" id="1618671.UY67_C0003G0033"/>
<dbReference type="Proteomes" id="UP000034273">
    <property type="component" value="Unassembled WGS sequence"/>
</dbReference>
<evidence type="ECO:0000313" key="2">
    <source>
        <dbReference type="Proteomes" id="UP000034273"/>
    </source>
</evidence>
<comment type="caution">
    <text evidence="1">The sequence shown here is derived from an EMBL/GenBank/DDBJ whole genome shotgun (WGS) entry which is preliminary data.</text>
</comment>